<dbReference type="Pfam" id="PF00916">
    <property type="entry name" value="Sulfate_transp"/>
    <property type="match status" value="1"/>
</dbReference>
<gene>
    <name evidence="7" type="ORF">Y10_25250</name>
</gene>
<sequence length="509" mass="54702">MKQLLNLFDLKQKVDYKSEILAGLTVAMTMIPESLSFALLAGFEPLTGLYAAFIMGFITSILGGRPALISGGAGATVVVLIALMQSHGIEYVFGAVAMAGVIQILVGVFKLGKFIRLVPQSVMFGFVNGLAVIIFMSQLEAFKTVVNGQTVWLSGTPLYTMLGLVTLTIGIILIFPKITKAIPASLVGIIVIFAIVYFTGIDTKQVKDIAGISGDLPPFHVPNIPFTFETLKIILPYGLIMASVGLTEGLLTLNLVDEITGTRGRSNKECVAQGIANMANGFFTGMGGCPMIAQTLVNLSAGSRARLSGIIASLTILAIILVGAPIIELVPIAALTGVMVMVAFGTFEWTSLKIFGKMPLTDVIVMLIVTGITIFMHNLALAVLIGIIISALAFAWENAKRIRARKFVDDNGVKHYEIYGPLFFGSISAFNSKFDIQNDPAEVIIDFTDSRVTDMSAIEALNSLTEKYQKAGKTIHLKHLSPDCIQLLKNADKIVDVNILEDPNYKVMS</sequence>
<feature type="transmembrane region" description="Helical" evidence="5">
    <location>
        <begin position="182"/>
        <end position="201"/>
    </location>
</feature>
<keyword evidence="3 5" id="KW-1133">Transmembrane helix</keyword>
<protein>
    <submittedName>
        <fullName evidence="7">Sodium-independent anion transporter</fullName>
    </submittedName>
</protein>
<dbReference type="CDD" id="cd07042">
    <property type="entry name" value="STAS_SulP_like_sulfate_transporter"/>
    <property type="match status" value="1"/>
</dbReference>
<dbReference type="InterPro" id="IPR036513">
    <property type="entry name" value="STAS_dom_sf"/>
</dbReference>
<feature type="transmembrane region" description="Helical" evidence="5">
    <location>
        <begin position="121"/>
        <end position="139"/>
    </location>
</feature>
<keyword evidence="4 5" id="KW-0472">Membrane</keyword>
<dbReference type="EMBL" id="BRVO01000003">
    <property type="protein sequence ID" value="GLB50157.1"/>
    <property type="molecule type" value="Genomic_DNA"/>
</dbReference>
<evidence type="ECO:0000313" key="8">
    <source>
        <dbReference type="Proteomes" id="UP001143543"/>
    </source>
</evidence>
<feature type="transmembrane region" description="Helical" evidence="5">
    <location>
        <begin position="310"/>
        <end position="343"/>
    </location>
</feature>
<evidence type="ECO:0000259" key="6">
    <source>
        <dbReference type="PROSITE" id="PS50801"/>
    </source>
</evidence>
<dbReference type="SUPFAM" id="SSF52091">
    <property type="entry name" value="SpoIIaa-like"/>
    <property type="match status" value="1"/>
</dbReference>
<dbReference type="InterPro" id="IPR052706">
    <property type="entry name" value="Membrane-Transporter-like"/>
</dbReference>
<feature type="transmembrane region" description="Helical" evidence="5">
    <location>
        <begin position="67"/>
        <end position="85"/>
    </location>
</feature>
<evidence type="ECO:0000256" key="1">
    <source>
        <dbReference type="ARBA" id="ARBA00004141"/>
    </source>
</evidence>
<keyword evidence="2 5" id="KW-0812">Transmembrane</keyword>
<feature type="transmembrane region" description="Helical" evidence="5">
    <location>
        <begin position="363"/>
        <end position="396"/>
    </location>
</feature>
<dbReference type="RefSeq" id="WP_281765790.1">
    <property type="nucleotide sequence ID" value="NZ_BRVO01000003.1"/>
</dbReference>
<keyword evidence="8" id="KW-1185">Reference proteome</keyword>
<organism evidence="7 8">
    <name type="scientific">Neptunitalea lumnitzerae</name>
    <dbReference type="NCBI Taxonomy" id="2965509"/>
    <lineage>
        <taxon>Bacteria</taxon>
        <taxon>Pseudomonadati</taxon>
        <taxon>Bacteroidota</taxon>
        <taxon>Flavobacteriia</taxon>
        <taxon>Flavobacteriales</taxon>
        <taxon>Flavobacteriaceae</taxon>
        <taxon>Neptunitalea</taxon>
    </lineage>
</organism>
<evidence type="ECO:0000256" key="2">
    <source>
        <dbReference type="ARBA" id="ARBA00022692"/>
    </source>
</evidence>
<dbReference type="Gene3D" id="3.30.750.24">
    <property type="entry name" value="STAS domain"/>
    <property type="match status" value="1"/>
</dbReference>
<name>A0ABQ5MMG1_9FLAO</name>
<dbReference type="PROSITE" id="PS50801">
    <property type="entry name" value="STAS"/>
    <property type="match status" value="1"/>
</dbReference>
<dbReference type="InterPro" id="IPR002645">
    <property type="entry name" value="STAS_dom"/>
</dbReference>
<evidence type="ECO:0000313" key="7">
    <source>
        <dbReference type="EMBL" id="GLB50157.1"/>
    </source>
</evidence>
<feature type="transmembrane region" description="Helical" evidence="5">
    <location>
        <begin position="91"/>
        <end position="109"/>
    </location>
</feature>
<evidence type="ECO:0000256" key="4">
    <source>
        <dbReference type="ARBA" id="ARBA00023136"/>
    </source>
</evidence>
<dbReference type="PANTHER" id="PTHR43310">
    <property type="entry name" value="SULFATE TRANSPORTER YBAR-RELATED"/>
    <property type="match status" value="1"/>
</dbReference>
<feature type="transmembrane region" description="Helical" evidence="5">
    <location>
        <begin position="234"/>
        <end position="256"/>
    </location>
</feature>
<feature type="transmembrane region" description="Helical" evidence="5">
    <location>
        <begin position="151"/>
        <end position="175"/>
    </location>
</feature>
<feature type="domain" description="STAS" evidence="6">
    <location>
        <begin position="411"/>
        <end position="489"/>
    </location>
</feature>
<dbReference type="Proteomes" id="UP001143543">
    <property type="component" value="Unassembled WGS sequence"/>
</dbReference>
<evidence type="ECO:0000256" key="3">
    <source>
        <dbReference type="ARBA" id="ARBA00022989"/>
    </source>
</evidence>
<evidence type="ECO:0000256" key="5">
    <source>
        <dbReference type="SAM" id="Phobius"/>
    </source>
</evidence>
<accession>A0ABQ5MMG1</accession>
<reference evidence="7" key="1">
    <citation type="submission" date="2022-07" db="EMBL/GenBank/DDBJ databases">
        <title>Taxonomy of Novel Oxalotrophic and Methylotrophic Bacteria.</title>
        <authorList>
            <person name="Sahin N."/>
            <person name="Tani A."/>
        </authorList>
    </citation>
    <scope>NUCLEOTIDE SEQUENCE</scope>
    <source>
        <strain evidence="7">Y10</strain>
    </source>
</reference>
<dbReference type="InterPro" id="IPR011547">
    <property type="entry name" value="SLC26A/SulP_dom"/>
</dbReference>
<proteinExistence type="predicted"/>
<comment type="subcellular location">
    <subcellularLocation>
        <location evidence="1">Membrane</location>
        <topology evidence="1">Multi-pass membrane protein</topology>
    </subcellularLocation>
</comment>
<dbReference type="Pfam" id="PF01740">
    <property type="entry name" value="STAS"/>
    <property type="match status" value="1"/>
</dbReference>
<dbReference type="PANTHER" id="PTHR43310:SF1">
    <property type="entry name" value="SULFATE TRANSPORTER YBAR-RELATED"/>
    <property type="match status" value="1"/>
</dbReference>
<comment type="caution">
    <text evidence="7">The sequence shown here is derived from an EMBL/GenBank/DDBJ whole genome shotgun (WGS) entry which is preliminary data.</text>
</comment>